<evidence type="ECO:0000313" key="5">
    <source>
        <dbReference type="EMBL" id="MFC5228097.1"/>
    </source>
</evidence>
<dbReference type="InterPro" id="IPR016136">
    <property type="entry name" value="DNA_helicase_N/primase_C"/>
</dbReference>
<keyword evidence="2" id="KW-0238">DNA-binding</keyword>
<dbReference type="Proteomes" id="UP001596156">
    <property type="component" value="Unassembled WGS sequence"/>
</dbReference>
<evidence type="ECO:0000256" key="1">
    <source>
        <dbReference type="ARBA" id="ARBA00022705"/>
    </source>
</evidence>
<gene>
    <name evidence="5" type="ORF">ACFPN6_26705</name>
</gene>
<feature type="compositionally biased region" description="Low complexity" evidence="3">
    <location>
        <begin position="356"/>
        <end position="373"/>
    </location>
</feature>
<proteinExistence type="predicted"/>
<evidence type="ECO:0000259" key="4">
    <source>
        <dbReference type="Pfam" id="PF00772"/>
    </source>
</evidence>
<dbReference type="PANTHER" id="PTHR30153:SF2">
    <property type="entry name" value="REPLICATIVE DNA HELICASE"/>
    <property type="match status" value="1"/>
</dbReference>
<feature type="domain" description="DNA helicase DnaB-like N-terminal" evidence="4">
    <location>
        <begin position="22"/>
        <end position="120"/>
    </location>
</feature>
<comment type="caution">
    <text evidence="5">The sequence shown here is derived from an EMBL/GenBank/DDBJ whole genome shotgun (WGS) entry which is preliminary data.</text>
</comment>
<evidence type="ECO:0000256" key="2">
    <source>
        <dbReference type="ARBA" id="ARBA00023125"/>
    </source>
</evidence>
<dbReference type="Gene3D" id="1.10.860.10">
    <property type="entry name" value="DNAb Helicase, Chain A"/>
    <property type="match status" value="2"/>
</dbReference>
<dbReference type="InterPro" id="IPR007693">
    <property type="entry name" value="DNA_helicase_DnaB-like_N"/>
</dbReference>
<dbReference type="Pfam" id="PF00772">
    <property type="entry name" value="DnaB"/>
    <property type="match status" value="2"/>
</dbReference>
<organism evidence="5 6">
    <name type="scientific">Streptomyces fimbriatus</name>
    <dbReference type="NCBI Taxonomy" id="68197"/>
    <lineage>
        <taxon>Bacteria</taxon>
        <taxon>Bacillati</taxon>
        <taxon>Actinomycetota</taxon>
        <taxon>Actinomycetes</taxon>
        <taxon>Kitasatosporales</taxon>
        <taxon>Streptomycetaceae</taxon>
        <taxon>Streptomyces</taxon>
    </lineage>
</organism>
<reference evidence="6" key="1">
    <citation type="journal article" date="2019" name="Int. J. Syst. Evol. Microbiol.">
        <title>The Global Catalogue of Microorganisms (GCM) 10K type strain sequencing project: providing services to taxonomists for standard genome sequencing and annotation.</title>
        <authorList>
            <consortium name="The Broad Institute Genomics Platform"/>
            <consortium name="The Broad Institute Genome Sequencing Center for Infectious Disease"/>
            <person name="Wu L."/>
            <person name="Ma J."/>
        </authorList>
    </citation>
    <scope>NUCLEOTIDE SEQUENCE [LARGE SCALE GENOMIC DNA]</scope>
    <source>
        <strain evidence="6">CCM 8479</strain>
    </source>
</reference>
<accession>A0ABW0DEK0</accession>
<keyword evidence="1" id="KW-0235">DNA replication</keyword>
<evidence type="ECO:0000256" key="3">
    <source>
        <dbReference type="SAM" id="MobiDB-lite"/>
    </source>
</evidence>
<protein>
    <submittedName>
        <fullName evidence="5">DnaB-like helicase N-terminal domain-containing protein</fullName>
    </submittedName>
</protein>
<keyword evidence="6" id="KW-1185">Reference proteome</keyword>
<name>A0ABW0DEK0_STRFI</name>
<dbReference type="InterPro" id="IPR036185">
    <property type="entry name" value="DNA_heli_DnaB-like_N_sf"/>
</dbReference>
<feature type="region of interest" description="Disordered" evidence="3">
    <location>
        <begin position="329"/>
        <end position="373"/>
    </location>
</feature>
<dbReference type="PANTHER" id="PTHR30153">
    <property type="entry name" value="REPLICATIVE DNA HELICASE DNAB"/>
    <property type="match status" value="1"/>
</dbReference>
<evidence type="ECO:0000313" key="6">
    <source>
        <dbReference type="Proteomes" id="UP001596156"/>
    </source>
</evidence>
<dbReference type="RefSeq" id="WP_344642524.1">
    <property type="nucleotide sequence ID" value="NZ_BAAASS010000002.1"/>
</dbReference>
<dbReference type="SUPFAM" id="SSF48024">
    <property type="entry name" value="N-terminal domain of DnaB helicase"/>
    <property type="match status" value="2"/>
</dbReference>
<dbReference type="EMBL" id="JBHSKL010000037">
    <property type="protein sequence ID" value="MFC5228097.1"/>
    <property type="molecule type" value="Genomic_DNA"/>
</dbReference>
<feature type="domain" description="DNA helicase DnaB-like N-terminal" evidence="4">
    <location>
        <begin position="193"/>
        <end position="272"/>
    </location>
</feature>
<sequence>MPHIPEPDEDGLDAIPPPQAVFHVEQALLGALLLEPQRLRDVAGIGPESFSTAAHTALFAAIGSLPAPTPAEHAKSTQWLDAVLTAAREHARGLSAPYLHTLIQVCPWPRHAPAYARMIEAEHCRRRLAAAAQRLMHTARDTSLPQRVATTLDAADALATVVDDTAARFPPHAGSLPRTTVPVPATPHDEEAADEERLLLATATAYPSGIEQMRWLTPGDFTQPLHGGLWQCLTTLVRRGTPVDPVTVLWEAQHRGLLGAGADPGELLDLLAGPVGSPEHWGERVLQRSVLAAAHHTGRGIEAFTQDPATTPYQLVVGSRRALADMTAVRTRWQHATSPSPAPAERPRRVRSTGVPRAGPPRTTAPPAARSSR</sequence>